<reference evidence="1" key="1">
    <citation type="journal article" date="2012" name="PLoS ONE">
        <title>Gene sets for utilization of primary and secondary nutrition supplies in the distal gut of endangered iberian lynx.</title>
        <authorList>
            <person name="Alcaide M."/>
            <person name="Messina E."/>
            <person name="Richter M."/>
            <person name="Bargiela R."/>
            <person name="Peplies J."/>
            <person name="Huws S.A."/>
            <person name="Newbold C.J."/>
            <person name="Golyshin P.N."/>
            <person name="Simon M.A."/>
            <person name="Lopez G."/>
            <person name="Yakimov M.M."/>
            <person name="Ferrer M."/>
        </authorList>
    </citation>
    <scope>NUCLEOTIDE SEQUENCE</scope>
</reference>
<dbReference type="EMBL" id="AMCI01008771">
    <property type="protein sequence ID" value="EJW90536.1"/>
    <property type="molecule type" value="Genomic_DNA"/>
</dbReference>
<feature type="non-terminal residue" evidence="1">
    <location>
        <position position="1"/>
    </location>
</feature>
<name>J9F6P2_9ZZZZ</name>
<organism evidence="1">
    <name type="scientific">gut metagenome</name>
    <dbReference type="NCBI Taxonomy" id="749906"/>
    <lineage>
        <taxon>unclassified sequences</taxon>
        <taxon>metagenomes</taxon>
        <taxon>organismal metagenomes</taxon>
    </lineage>
</organism>
<accession>J9F6P2</accession>
<dbReference type="AlphaFoldDB" id="J9F6P2"/>
<evidence type="ECO:0000313" key="1">
    <source>
        <dbReference type="EMBL" id="EJW90536.1"/>
    </source>
</evidence>
<protein>
    <submittedName>
        <fullName evidence="1">Uncharacterized protein</fullName>
    </submittedName>
</protein>
<comment type="caution">
    <text evidence="1">The sequence shown here is derived from an EMBL/GenBank/DDBJ whole genome shotgun (WGS) entry which is preliminary data.</text>
</comment>
<feature type="non-terminal residue" evidence="1">
    <location>
        <position position="124"/>
    </location>
</feature>
<gene>
    <name evidence="1" type="ORF">EVA_21357</name>
</gene>
<proteinExistence type="predicted"/>
<sequence>QIVLDAINIGRMESQGKTPQEIQKAIGQFAVKYGLLGLMTALPTTPTFMDYEAVYLPKNTLYQRRNPSTKDYLHLFFPFHNPDVVKRGVESMWNIQNDRVMMALAMTMSDKPMAVNMSFQREYA</sequence>